<dbReference type="GO" id="GO:0008483">
    <property type="term" value="F:transaminase activity"/>
    <property type="evidence" value="ECO:0007669"/>
    <property type="project" value="UniProtKB-KW"/>
</dbReference>
<protein>
    <recommendedName>
        <fullName evidence="2">aminomethyltransferase</fullName>
        <ecNumber evidence="2">2.1.2.10</ecNumber>
    </recommendedName>
    <alternativeName>
        <fullName evidence="5">Glycine cleavage system T protein</fullName>
    </alternativeName>
</protein>
<dbReference type="PANTHER" id="PTHR43757">
    <property type="entry name" value="AMINOMETHYLTRANSFERASE"/>
    <property type="match status" value="1"/>
</dbReference>
<dbReference type="InterPro" id="IPR006222">
    <property type="entry name" value="GCVT_N"/>
</dbReference>
<dbReference type="Gene3D" id="4.10.1250.10">
    <property type="entry name" value="Aminomethyltransferase fragment"/>
    <property type="match status" value="1"/>
</dbReference>
<dbReference type="NCBIfam" id="NF001567">
    <property type="entry name" value="PRK00389.1"/>
    <property type="match status" value="1"/>
</dbReference>
<gene>
    <name evidence="10" type="ORF">J2T55_001700</name>
</gene>
<evidence type="ECO:0000313" key="10">
    <source>
        <dbReference type="EMBL" id="MCS3903671.1"/>
    </source>
</evidence>
<reference evidence="10" key="1">
    <citation type="submission" date="2022-08" db="EMBL/GenBank/DDBJ databases">
        <title>Genomic Encyclopedia of Type Strains, Phase III (KMG-III): the genomes of soil and plant-associated and newly described type strains.</title>
        <authorList>
            <person name="Whitman W."/>
        </authorList>
    </citation>
    <scope>NUCLEOTIDE SEQUENCE</scope>
    <source>
        <strain evidence="10">HMT 1</strain>
    </source>
</reference>
<dbReference type="GO" id="GO:0006546">
    <property type="term" value="P:glycine catabolic process"/>
    <property type="evidence" value="ECO:0007669"/>
    <property type="project" value="InterPro"/>
</dbReference>
<dbReference type="GO" id="GO:0005960">
    <property type="term" value="C:glycine cleavage complex"/>
    <property type="evidence" value="ECO:0007669"/>
    <property type="project" value="InterPro"/>
</dbReference>
<evidence type="ECO:0000256" key="5">
    <source>
        <dbReference type="ARBA" id="ARBA00031395"/>
    </source>
</evidence>
<comment type="catalytic activity">
    <reaction evidence="6">
        <text>N(6)-[(R)-S(8)-aminomethyldihydrolipoyl]-L-lysyl-[protein] + (6S)-5,6,7,8-tetrahydrofolate = N(6)-[(R)-dihydrolipoyl]-L-lysyl-[protein] + (6R)-5,10-methylene-5,6,7,8-tetrahydrofolate + NH4(+)</text>
        <dbReference type="Rhea" id="RHEA:16945"/>
        <dbReference type="Rhea" id="RHEA-COMP:10475"/>
        <dbReference type="Rhea" id="RHEA-COMP:10492"/>
        <dbReference type="ChEBI" id="CHEBI:15636"/>
        <dbReference type="ChEBI" id="CHEBI:28938"/>
        <dbReference type="ChEBI" id="CHEBI:57453"/>
        <dbReference type="ChEBI" id="CHEBI:83100"/>
        <dbReference type="ChEBI" id="CHEBI:83143"/>
        <dbReference type="EC" id="2.1.2.10"/>
    </reaction>
</comment>
<dbReference type="Gene3D" id="3.30.70.1400">
    <property type="entry name" value="Aminomethyltransferase beta-barrel domains"/>
    <property type="match status" value="1"/>
</dbReference>
<sequence length="382" mass="41131">MQANQSAAKTQSQPARTALYDLHVELGARLVSFAGFTMPLNYPAGILTEHHHTRSQASLFDVSHMGRFRIQGTDAMLALESVCPADLDALAPDRLRYSVLTNDAGGVIDDVIIRRAGSDFELIANAANRATDEQWLDERIGEQCRISVDEHFALLALQGPTAAQVLRDLNPGVDELVFMQAAHLPLAHIDCLVTRAGYTGEDGFEISVPIAAADKLARRLLADSTVQPAGLGARDSLRLEAGLSLHGQELGPTISPVEAGLGWTIAQTRRADGARAGGFPGSERILRELKQGPARRRRGLLPEGRAPVRAGTPLVDEHGTVIGHVSSGGHSPTLERPIGLGFIETQALDSNTPVFAEIRGRRVAIALTRPPFIPHRYQHSHS</sequence>
<dbReference type="PIRSF" id="PIRSF006487">
    <property type="entry name" value="GcvT"/>
    <property type="match status" value="1"/>
</dbReference>
<dbReference type="Gene3D" id="3.30.1360.120">
    <property type="entry name" value="Probable tRNA modification gtpase trme, domain 1"/>
    <property type="match status" value="1"/>
</dbReference>
<dbReference type="Gene3D" id="2.40.30.110">
    <property type="entry name" value="Aminomethyltransferase beta-barrel domains"/>
    <property type="match status" value="1"/>
</dbReference>
<dbReference type="SUPFAM" id="SSF101790">
    <property type="entry name" value="Aminomethyltransferase beta-barrel domain"/>
    <property type="match status" value="1"/>
</dbReference>
<evidence type="ECO:0000313" key="11">
    <source>
        <dbReference type="Proteomes" id="UP001204445"/>
    </source>
</evidence>
<dbReference type="InterPro" id="IPR006223">
    <property type="entry name" value="GcvT"/>
</dbReference>
<dbReference type="GO" id="GO:0004047">
    <property type="term" value="F:aminomethyltransferase activity"/>
    <property type="evidence" value="ECO:0007669"/>
    <property type="project" value="UniProtKB-EC"/>
</dbReference>
<comment type="caution">
    <text evidence="10">The sequence shown here is derived from an EMBL/GenBank/DDBJ whole genome shotgun (WGS) entry which is preliminary data.</text>
</comment>
<dbReference type="SUPFAM" id="SSF103025">
    <property type="entry name" value="Folate-binding domain"/>
    <property type="match status" value="1"/>
</dbReference>
<dbReference type="InterPro" id="IPR028896">
    <property type="entry name" value="GcvT/YgfZ/DmdA"/>
</dbReference>
<evidence type="ECO:0000259" key="9">
    <source>
        <dbReference type="Pfam" id="PF08669"/>
    </source>
</evidence>
<name>A0AAE3L1Y0_9GAMM</name>
<dbReference type="Pfam" id="PF01571">
    <property type="entry name" value="GCV_T"/>
    <property type="match status" value="1"/>
</dbReference>
<dbReference type="RefSeq" id="WP_259055601.1">
    <property type="nucleotide sequence ID" value="NZ_JANUCT010000010.1"/>
</dbReference>
<organism evidence="10 11">
    <name type="scientific">Methylohalomonas lacus</name>
    <dbReference type="NCBI Taxonomy" id="398773"/>
    <lineage>
        <taxon>Bacteria</taxon>
        <taxon>Pseudomonadati</taxon>
        <taxon>Pseudomonadota</taxon>
        <taxon>Gammaproteobacteria</taxon>
        <taxon>Methylohalomonadales</taxon>
        <taxon>Methylohalomonadaceae</taxon>
        <taxon>Methylohalomonas</taxon>
    </lineage>
</organism>
<feature type="domain" description="GCVT N-terminal" evidence="8">
    <location>
        <begin position="19"/>
        <end position="266"/>
    </location>
</feature>
<evidence type="ECO:0000256" key="1">
    <source>
        <dbReference type="ARBA" id="ARBA00008609"/>
    </source>
</evidence>
<feature type="binding site" evidence="7">
    <location>
        <position position="205"/>
    </location>
    <ligand>
        <name>substrate</name>
    </ligand>
</feature>
<dbReference type="EMBL" id="JANUCT010000010">
    <property type="protein sequence ID" value="MCS3903671.1"/>
    <property type="molecule type" value="Genomic_DNA"/>
</dbReference>
<dbReference type="Proteomes" id="UP001204445">
    <property type="component" value="Unassembled WGS sequence"/>
</dbReference>
<keyword evidence="11" id="KW-1185">Reference proteome</keyword>
<keyword evidence="3" id="KW-0032">Aminotransferase</keyword>
<proteinExistence type="inferred from homology"/>
<dbReference type="Pfam" id="PF08669">
    <property type="entry name" value="GCV_T_C"/>
    <property type="match status" value="1"/>
</dbReference>
<dbReference type="InterPro" id="IPR013977">
    <property type="entry name" value="GcvT_C"/>
</dbReference>
<dbReference type="PANTHER" id="PTHR43757:SF2">
    <property type="entry name" value="AMINOMETHYLTRANSFERASE, MITOCHONDRIAL"/>
    <property type="match status" value="1"/>
</dbReference>
<comment type="similarity">
    <text evidence="1">Belongs to the GcvT family.</text>
</comment>
<evidence type="ECO:0000259" key="8">
    <source>
        <dbReference type="Pfam" id="PF01571"/>
    </source>
</evidence>
<evidence type="ECO:0000256" key="6">
    <source>
        <dbReference type="ARBA" id="ARBA00047665"/>
    </source>
</evidence>
<dbReference type="EC" id="2.1.2.10" evidence="2"/>
<dbReference type="InterPro" id="IPR029043">
    <property type="entry name" value="GcvT/YgfZ_C"/>
</dbReference>
<evidence type="ECO:0000256" key="4">
    <source>
        <dbReference type="ARBA" id="ARBA00022679"/>
    </source>
</evidence>
<dbReference type="AlphaFoldDB" id="A0AAE3L1Y0"/>
<evidence type="ECO:0000256" key="2">
    <source>
        <dbReference type="ARBA" id="ARBA00012616"/>
    </source>
</evidence>
<dbReference type="NCBIfam" id="TIGR00528">
    <property type="entry name" value="gcvT"/>
    <property type="match status" value="1"/>
</dbReference>
<dbReference type="InterPro" id="IPR027266">
    <property type="entry name" value="TrmE/GcvT-like"/>
</dbReference>
<evidence type="ECO:0000256" key="7">
    <source>
        <dbReference type="PIRSR" id="PIRSR006487-1"/>
    </source>
</evidence>
<keyword evidence="4 10" id="KW-0808">Transferase</keyword>
<evidence type="ECO:0000256" key="3">
    <source>
        <dbReference type="ARBA" id="ARBA00022576"/>
    </source>
</evidence>
<dbReference type="NCBIfam" id="NF010093">
    <property type="entry name" value="PRK13579.1"/>
    <property type="match status" value="1"/>
</dbReference>
<accession>A0AAE3L1Y0</accession>
<feature type="domain" description="Aminomethyltransferase C-terminal" evidence="9">
    <location>
        <begin position="295"/>
        <end position="372"/>
    </location>
</feature>